<dbReference type="PANTHER" id="PTHR30093:SF7">
    <property type="entry name" value="MSHA MAJOR PILIN SUBUNIT MSHA"/>
    <property type="match status" value="1"/>
</dbReference>
<evidence type="ECO:0000313" key="2">
    <source>
        <dbReference type="EMBL" id="GLX84219.1"/>
    </source>
</evidence>
<dbReference type="NCBIfam" id="TIGR02532">
    <property type="entry name" value="IV_pilin_GFxxxE"/>
    <property type="match status" value="1"/>
</dbReference>
<keyword evidence="1" id="KW-1133">Transmembrane helix</keyword>
<evidence type="ECO:0000256" key="1">
    <source>
        <dbReference type="SAM" id="Phobius"/>
    </source>
</evidence>
<organism evidence="2 3">
    <name type="scientific">Thalassotalea loyana</name>
    <dbReference type="NCBI Taxonomy" id="280483"/>
    <lineage>
        <taxon>Bacteria</taxon>
        <taxon>Pseudomonadati</taxon>
        <taxon>Pseudomonadota</taxon>
        <taxon>Gammaproteobacteria</taxon>
        <taxon>Alteromonadales</taxon>
        <taxon>Colwelliaceae</taxon>
        <taxon>Thalassotalea</taxon>
    </lineage>
</organism>
<dbReference type="Pfam" id="PF07963">
    <property type="entry name" value="N_methyl"/>
    <property type="match status" value="1"/>
</dbReference>
<dbReference type="EMBL" id="BSSV01000001">
    <property type="protein sequence ID" value="GLX84219.1"/>
    <property type="molecule type" value="Genomic_DNA"/>
</dbReference>
<dbReference type="SUPFAM" id="SSF54523">
    <property type="entry name" value="Pili subunits"/>
    <property type="match status" value="1"/>
</dbReference>
<protein>
    <recommendedName>
        <fullName evidence="4">Type II secretion system protein</fullName>
    </recommendedName>
</protein>
<dbReference type="PROSITE" id="PS00409">
    <property type="entry name" value="PROKAR_NTER_METHYL"/>
    <property type="match status" value="1"/>
</dbReference>
<dbReference type="InterPro" id="IPR045584">
    <property type="entry name" value="Pilin-like"/>
</dbReference>
<keyword evidence="1" id="KW-0812">Transmembrane</keyword>
<proteinExistence type="predicted"/>
<keyword evidence="1" id="KW-0472">Membrane</keyword>
<feature type="transmembrane region" description="Helical" evidence="1">
    <location>
        <begin position="12"/>
        <end position="34"/>
    </location>
</feature>
<dbReference type="PANTHER" id="PTHR30093">
    <property type="entry name" value="GENERAL SECRETION PATHWAY PROTEIN G"/>
    <property type="match status" value="1"/>
</dbReference>
<evidence type="ECO:0000313" key="3">
    <source>
        <dbReference type="Proteomes" id="UP001157134"/>
    </source>
</evidence>
<dbReference type="Gene3D" id="3.30.700.10">
    <property type="entry name" value="Glycoprotein, Type 4 Pilin"/>
    <property type="match status" value="1"/>
</dbReference>
<dbReference type="RefSeq" id="WP_284295762.1">
    <property type="nucleotide sequence ID" value="NZ_BSSV01000001.1"/>
</dbReference>
<accession>A0ABQ6H9L5</accession>
<reference evidence="2 3" key="1">
    <citation type="submission" date="2023-03" db="EMBL/GenBank/DDBJ databases">
        <title>Thalassotalea loyana LMG 22536T draft genome sequence.</title>
        <authorList>
            <person name="Sawabe T."/>
        </authorList>
    </citation>
    <scope>NUCLEOTIDE SEQUENCE [LARGE SCALE GENOMIC DNA]</scope>
    <source>
        <strain evidence="2 3">LMG 22536</strain>
    </source>
</reference>
<gene>
    <name evidence="2" type="ORF">tloyanaT_04710</name>
</gene>
<dbReference type="InterPro" id="IPR012902">
    <property type="entry name" value="N_methyl_site"/>
</dbReference>
<keyword evidence="3" id="KW-1185">Reference proteome</keyword>
<name>A0ABQ6H9L5_9GAMM</name>
<comment type="caution">
    <text evidence="2">The sequence shown here is derived from an EMBL/GenBank/DDBJ whole genome shotgun (WGS) entry which is preliminary data.</text>
</comment>
<sequence>MKNIQRQAGFTLIELVVVIVILGILAATAAPKFIDLQDDARSATLQAIKGSMESAATLVHSKSLIAGNEDVDGDASSAPQVTVNGTPLDISFGYPRSDSTADWTDQLLDIDTSSEFTVSLISDVIYVTPYVDGTALTVAPTECFASYAEVAAQDGVPTVTQEDC</sequence>
<dbReference type="Proteomes" id="UP001157134">
    <property type="component" value="Unassembled WGS sequence"/>
</dbReference>
<evidence type="ECO:0008006" key="4">
    <source>
        <dbReference type="Google" id="ProtNLM"/>
    </source>
</evidence>